<gene>
    <name evidence="2" type="ORF">D1639_07465</name>
</gene>
<proteinExistence type="predicted"/>
<sequence length="83" mass="9026">MIDSGWAAEMPSFRSEGLGRGPWIDTSGAAPHGSAKMARRGCCCNECSAFRARMRAARMRAATAELRRLQAGGCEHRSEKPSR</sequence>
<reference evidence="2" key="1">
    <citation type="submission" date="2018-08" db="EMBL/GenBank/DDBJ databases">
        <title>Murine metabolic-syndrome-specific gut microbial biobank.</title>
        <authorList>
            <person name="Liu C."/>
        </authorList>
    </citation>
    <scope>NUCLEOTIDE SEQUENCE [LARGE SCALE GENOMIC DNA]</scope>
    <source>
        <strain evidence="2">Z82</strain>
    </source>
</reference>
<name>A0A7C9NSZ5_9BACT</name>
<organism evidence="2">
    <name type="scientific">Muribaculaceae bacterium Z82</name>
    <dbReference type="NCBI Taxonomy" id="2304548"/>
    <lineage>
        <taxon>Bacteria</taxon>
        <taxon>Pseudomonadati</taxon>
        <taxon>Bacteroidota</taxon>
        <taxon>Bacteroidia</taxon>
        <taxon>Bacteroidales</taxon>
        <taxon>Muribaculaceae</taxon>
    </lineage>
</organism>
<evidence type="ECO:0000313" key="2">
    <source>
        <dbReference type="EMBL" id="NBI34869.1"/>
    </source>
</evidence>
<dbReference type="AlphaFoldDB" id="A0A7C9NSZ5"/>
<protein>
    <submittedName>
        <fullName evidence="2">Uncharacterized protein</fullName>
    </submittedName>
</protein>
<evidence type="ECO:0000256" key="1">
    <source>
        <dbReference type="SAM" id="MobiDB-lite"/>
    </source>
</evidence>
<comment type="caution">
    <text evidence="2">The sequence shown here is derived from an EMBL/GenBank/DDBJ whole genome shotgun (WGS) entry which is preliminary data.</text>
</comment>
<feature type="region of interest" description="Disordered" evidence="1">
    <location>
        <begin position="1"/>
        <end position="36"/>
    </location>
</feature>
<dbReference type="EMBL" id="QWKH01000052">
    <property type="protein sequence ID" value="NBI34869.1"/>
    <property type="molecule type" value="Genomic_DNA"/>
</dbReference>
<accession>A0A7C9NSZ5</accession>